<dbReference type="EMBL" id="JYNV01000196">
    <property type="protein sequence ID" value="KZM23402.1"/>
    <property type="molecule type" value="Genomic_DNA"/>
</dbReference>
<protein>
    <submittedName>
        <fullName evidence="1">Uncharacterized protein</fullName>
    </submittedName>
</protein>
<comment type="caution">
    <text evidence="1">The sequence shown here is derived from an EMBL/GenBank/DDBJ whole genome shotgun (WGS) entry which is preliminary data.</text>
</comment>
<sequence length="236" mass="25883">MNTTGPASNPVALIRPEHIMQRMFNCKTFAHLPIPMTNTVSTLSHQSWDDLLRSCSAPALKNTEGDLGRLGGSHLTTVPTEGTDKMNCPKKSLWTQTVKTASLERCETSLEERLQSRPVIAPSTNSAHQELTQSILATHRSSSAAANPKVEGIMLSSVVHLQYTIKVPGDNGRVWTTLHVNVPAEVTVRLPTNQLQTVVGYLTEFAWFECGDPSIQSDSQAFFEHLRNSSVAFFPG</sequence>
<organism evidence="1 2">
    <name type="scientific">Didymella rabiei</name>
    <name type="common">Chickpea ascochyta blight fungus</name>
    <name type="synonym">Mycosphaerella rabiei</name>
    <dbReference type="NCBI Taxonomy" id="5454"/>
    <lineage>
        <taxon>Eukaryota</taxon>
        <taxon>Fungi</taxon>
        <taxon>Dikarya</taxon>
        <taxon>Ascomycota</taxon>
        <taxon>Pezizomycotina</taxon>
        <taxon>Dothideomycetes</taxon>
        <taxon>Pleosporomycetidae</taxon>
        <taxon>Pleosporales</taxon>
        <taxon>Pleosporineae</taxon>
        <taxon>Didymellaceae</taxon>
        <taxon>Ascochyta</taxon>
    </lineage>
</organism>
<name>A0A163DXH5_DIDRA</name>
<gene>
    <name evidence="1" type="ORF">ST47_g5424</name>
</gene>
<evidence type="ECO:0000313" key="1">
    <source>
        <dbReference type="EMBL" id="KZM23402.1"/>
    </source>
</evidence>
<proteinExistence type="predicted"/>
<dbReference type="Proteomes" id="UP000076837">
    <property type="component" value="Unassembled WGS sequence"/>
</dbReference>
<evidence type="ECO:0000313" key="2">
    <source>
        <dbReference type="Proteomes" id="UP000076837"/>
    </source>
</evidence>
<accession>A0A163DXH5</accession>
<keyword evidence="2" id="KW-1185">Reference proteome</keyword>
<dbReference type="AlphaFoldDB" id="A0A163DXH5"/>
<reference evidence="1 2" key="1">
    <citation type="journal article" date="2016" name="Sci. Rep.">
        <title>Draft genome sequencing and secretome analysis of fungal phytopathogen Ascochyta rabiei provides insight into the necrotrophic effector repertoire.</title>
        <authorList>
            <person name="Verma S."/>
            <person name="Gazara R.K."/>
            <person name="Nizam S."/>
            <person name="Parween S."/>
            <person name="Chattopadhyay D."/>
            <person name="Verma P.K."/>
        </authorList>
    </citation>
    <scope>NUCLEOTIDE SEQUENCE [LARGE SCALE GENOMIC DNA]</scope>
    <source>
        <strain evidence="1 2">ArDII</strain>
    </source>
</reference>